<dbReference type="PROSITE" id="PS50156">
    <property type="entry name" value="SSD"/>
    <property type="match status" value="1"/>
</dbReference>
<feature type="transmembrane region" description="Helical" evidence="2">
    <location>
        <begin position="324"/>
        <end position="340"/>
    </location>
</feature>
<evidence type="ECO:0000256" key="1">
    <source>
        <dbReference type="SAM" id="MobiDB-lite"/>
    </source>
</evidence>
<evidence type="ECO:0000256" key="2">
    <source>
        <dbReference type="SAM" id="Phobius"/>
    </source>
</evidence>
<dbReference type="PANTHER" id="PTHR32063">
    <property type="match status" value="1"/>
</dbReference>
<feature type="compositionally biased region" description="Acidic residues" evidence="1">
    <location>
        <begin position="495"/>
        <end position="504"/>
    </location>
</feature>
<dbReference type="Gene3D" id="3.30.70.1440">
    <property type="entry name" value="Multidrug efflux transporter AcrB pore domain"/>
    <property type="match status" value="1"/>
</dbReference>
<evidence type="ECO:0000313" key="4">
    <source>
        <dbReference type="EMBL" id="AKF07676.1"/>
    </source>
</evidence>
<dbReference type="InterPro" id="IPR001036">
    <property type="entry name" value="Acrflvin-R"/>
</dbReference>
<feature type="domain" description="SSD" evidence="3">
    <location>
        <begin position="351"/>
        <end position="476"/>
    </location>
</feature>
<keyword evidence="2" id="KW-1133">Transmembrane helix</keyword>
<reference evidence="4 5" key="1">
    <citation type="submission" date="2015-03" db="EMBL/GenBank/DDBJ databases">
        <title>Genome assembly of Sandaracinus amylolyticus DSM 53668.</title>
        <authorList>
            <person name="Sharma G."/>
            <person name="Subramanian S."/>
        </authorList>
    </citation>
    <scope>NUCLEOTIDE SEQUENCE [LARGE SCALE GENOMIC DNA]</scope>
    <source>
        <strain evidence="4 5">DSM 53668</strain>
    </source>
</reference>
<dbReference type="Pfam" id="PF00873">
    <property type="entry name" value="ACR_tran"/>
    <property type="match status" value="2"/>
</dbReference>
<feature type="region of interest" description="Disordered" evidence="1">
    <location>
        <begin position="480"/>
        <end position="513"/>
    </location>
</feature>
<dbReference type="Proteomes" id="UP000034883">
    <property type="component" value="Chromosome"/>
</dbReference>
<dbReference type="InterPro" id="IPR000731">
    <property type="entry name" value="SSD"/>
</dbReference>
<accession>A0A0F6YKV7</accession>
<dbReference type="AlphaFoldDB" id="A0A0F6YKV7"/>
<keyword evidence="2" id="KW-0472">Membrane</keyword>
<dbReference type="InterPro" id="IPR027463">
    <property type="entry name" value="AcrB_DN_DC_subdom"/>
</dbReference>
<dbReference type="KEGG" id="samy:DB32_004825"/>
<organism evidence="4 5">
    <name type="scientific">Sandaracinus amylolyticus</name>
    <dbReference type="NCBI Taxonomy" id="927083"/>
    <lineage>
        <taxon>Bacteria</taxon>
        <taxon>Pseudomonadati</taxon>
        <taxon>Myxococcota</taxon>
        <taxon>Polyangia</taxon>
        <taxon>Polyangiales</taxon>
        <taxon>Sandaracinaceae</taxon>
        <taxon>Sandaracinus</taxon>
    </lineage>
</organism>
<dbReference type="Gene3D" id="3.30.70.1430">
    <property type="entry name" value="Multidrug efflux transporter AcrB pore domain"/>
    <property type="match status" value="2"/>
</dbReference>
<dbReference type="SUPFAM" id="SSF82866">
    <property type="entry name" value="Multidrug efflux transporter AcrB transmembrane domain"/>
    <property type="match status" value="2"/>
</dbReference>
<dbReference type="Gene3D" id="3.30.70.1320">
    <property type="entry name" value="Multidrug efflux transporter AcrB pore domain like"/>
    <property type="match status" value="1"/>
</dbReference>
<dbReference type="GO" id="GO:0042910">
    <property type="term" value="F:xenobiotic transmembrane transporter activity"/>
    <property type="evidence" value="ECO:0007669"/>
    <property type="project" value="TreeGrafter"/>
</dbReference>
<proteinExistence type="predicted"/>
<name>A0A0F6YKV7_9BACT</name>
<keyword evidence="5" id="KW-1185">Reference proteome</keyword>
<dbReference type="Gene3D" id="1.20.1640.10">
    <property type="entry name" value="Multidrug efflux transporter AcrB transmembrane domain"/>
    <property type="match status" value="2"/>
</dbReference>
<feature type="transmembrane region" description="Helical" evidence="2">
    <location>
        <begin position="1033"/>
        <end position="1055"/>
    </location>
</feature>
<feature type="transmembrane region" description="Helical" evidence="2">
    <location>
        <begin position="1001"/>
        <end position="1021"/>
    </location>
</feature>
<dbReference type="SUPFAM" id="SSF82714">
    <property type="entry name" value="Multidrug efflux transporter AcrB TolC docking domain, DN and DC subdomains"/>
    <property type="match status" value="2"/>
</dbReference>
<dbReference type="PRINTS" id="PR00702">
    <property type="entry name" value="ACRIFLAVINRP"/>
</dbReference>
<dbReference type="Gene3D" id="3.30.2090.10">
    <property type="entry name" value="Multidrug efflux transporter AcrB TolC docking domain, DN and DC subdomains"/>
    <property type="match status" value="2"/>
</dbReference>
<evidence type="ECO:0000259" key="3">
    <source>
        <dbReference type="PROSITE" id="PS50156"/>
    </source>
</evidence>
<protein>
    <submittedName>
        <fullName evidence="4">RND multidrug efflux transporter</fullName>
    </submittedName>
</protein>
<feature type="transmembrane region" description="Helical" evidence="2">
    <location>
        <begin position="896"/>
        <end position="915"/>
    </location>
</feature>
<feature type="region of interest" description="Disordered" evidence="1">
    <location>
        <begin position="1087"/>
        <end position="1112"/>
    </location>
</feature>
<feature type="compositionally biased region" description="Basic and acidic residues" evidence="1">
    <location>
        <begin position="1096"/>
        <end position="1106"/>
    </location>
</feature>
<dbReference type="SUPFAM" id="SSF82693">
    <property type="entry name" value="Multidrug efflux transporter AcrB pore domain, PN1, PN2, PC1 and PC2 subdomains"/>
    <property type="match status" value="3"/>
</dbReference>
<feature type="transmembrane region" description="Helical" evidence="2">
    <location>
        <begin position="450"/>
        <end position="469"/>
    </location>
</feature>
<dbReference type="EMBL" id="CP011125">
    <property type="protein sequence ID" value="AKF07676.1"/>
    <property type="molecule type" value="Genomic_DNA"/>
</dbReference>
<dbReference type="PANTHER" id="PTHR32063:SF0">
    <property type="entry name" value="SWARMING MOTILITY PROTEIN SWRC"/>
    <property type="match status" value="1"/>
</dbReference>
<evidence type="ECO:0000313" key="5">
    <source>
        <dbReference type="Proteomes" id="UP000034883"/>
    </source>
</evidence>
<gene>
    <name evidence="4" type="ORF">DB32_004825</name>
</gene>
<feature type="transmembrane region" description="Helical" evidence="2">
    <location>
        <begin position="419"/>
        <end position="444"/>
    </location>
</feature>
<sequence>MFTWVLVLSLVVVGGASFFGLGVDRFPKIDFPAIIVTTVLPGASPEQIETEVTEPIEEQLNSISGLDELTSSSYEGFSVVVARFDLEKDVGEASEEVRDRVGRVVSELPEGVEQPRVERVDPDAAPIMYVAVRTNRSAREATDFADRVLRRRIESMNGVGGIAISGAREREIQIVTDPTRLASFGLTARDVQVALARENVEIPGGNVEQGTRTFQLRVAGRIENPQDFALVPIREREGRVIRVGDVAQVLDAGEQPESSATIDGESVVVLSIRKQSGANTVAVIDALRGRIAEIQRDIPPSYRLEIVRDESEFIRNSIHAVQEHLIVGGFLAALVVLLFLRNGRSTVITALAIPTSIIATFALIAALGLTLNVITLLGLTLSVGIVIDDAIVVLENIVRYIEEKGYDPRRAAVVATKEIGLAVLATSLSLVAVFLPIAFMGGIIGRFMSSFGYTMSFAIIVSLFVSFTLTPMLSSRWLKGPVRAGRPSRPSLEPETPEEDDLEIPDPAPGDRRAERETYLAWQKGQRNVEDLSEVAGGAHESGGWLYQRMERAYMWLLALSMRHRWAVGIVLVISLVSLGPMTAAVPKNFLPNEDESRFEITVRAPEGTSLAQTQIVSERIARAVRELPEVDQTVLTVGAPAGDPSGRGANQSSLYVRLVPADRRERSQDETIEAVRSDVLPRVTPEGVDVLVNPVAAFGGSGQQAAPIQYVLSGPDLNQLDQYVQRMLTEARQLPGVAEASTSLVTGRPAYEIQVDRRRAADLGVSVVDIASAMQLMVGGVEVTDYSEAGEQYEVRVRADADFRSRPEDIAQITVPSATGQAVRLSDVAEIVPTTGPASIQHLGRQRQATIFISTRPGASEQAIVQGLEQIRAGLDMEPGYGSALSGRSREMGRALQSFLIAVFLSFTFMYLVLAAQFESWIHPVTILASLPLTLPFAIFSVLALGQSLNIYSMLGVLVLFGVVKKNSILQIDHIRGLRRKGLSRADAVMLGNRDRLRPILMTTIAFVAGMVPLLVSSGAGSGTNRAMGSVIAGGQTLSLLLTLIATPVIFSWLDDLSHSRVVKFGGRVMLAPFQLVDRLVSKKETHAPAHAAHPAHDERPRDLEASAEEE</sequence>
<feature type="transmembrane region" description="Helical" evidence="2">
    <location>
        <begin position="922"/>
        <end position="946"/>
    </location>
</feature>
<feature type="transmembrane region" description="Helical" evidence="2">
    <location>
        <begin position="566"/>
        <end position="586"/>
    </location>
</feature>
<dbReference type="GO" id="GO:0005886">
    <property type="term" value="C:plasma membrane"/>
    <property type="evidence" value="ECO:0007669"/>
    <property type="project" value="TreeGrafter"/>
</dbReference>
<feature type="transmembrane region" description="Helical" evidence="2">
    <location>
        <begin position="373"/>
        <end position="398"/>
    </location>
</feature>
<feature type="transmembrane region" description="Helical" evidence="2">
    <location>
        <begin position="347"/>
        <end position="367"/>
    </location>
</feature>
<feature type="transmembrane region" description="Helical" evidence="2">
    <location>
        <begin position="952"/>
        <end position="971"/>
    </location>
</feature>
<dbReference type="STRING" id="927083.DB32_004825"/>
<keyword evidence="2" id="KW-0812">Transmembrane</keyword>